<comment type="caution">
    <text evidence="2">The sequence shown here is derived from an EMBL/GenBank/DDBJ whole genome shotgun (WGS) entry which is preliminary data.</text>
</comment>
<evidence type="ECO:0000313" key="3">
    <source>
        <dbReference type="Proteomes" id="UP001292094"/>
    </source>
</evidence>
<proteinExistence type="predicted"/>
<accession>A0AAE1PIV7</accession>
<dbReference type="Proteomes" id="UP001292094">
    <property type="component" value="Unassembled WGS sequence"/>
</dbReference>
<name>A0AAE1PIV7_9EUCA</name>
<protein>
    <submittedName>
        <fullName evidence="2">Uncharacterized protein</fullName>
    </submittedName>
</protein>
<feature type="compositionally biased region" description="Polar residues" evidence="1">
    <location>
        <begin position="84"/>
        <end position="93"/>
    </location>
</feature>
<organism evidence="2 3">
    <name type="scientific">Petrolisthes manimaculis</name>
    <dbReference type="NCBI Taxonomy" id="1843537"/>
    <lineage>
        <taxon>Eukaryota</taxon>
        <taxon>Metazoa</taxon>
        <taxon>Ecdysozoa</taxon>
        <taxon>Arthropoda</taxon>
        <taxon>Crustacea</taxon>
        <taxon>Multicrustacea</taxon>
        <taxon>Malacostraca</taxon>
        <taxon>Eumalacostraca</taxon>
        <taxon>Eucarida</taxon>
        <taxon>Decapoda</taxon>
        <taxon>Pleocyemata</taxon>
        <taxon>Anomura</taxon>
        <taxon>Galatheoidea</taxon>
        <taxon>Porcellanidae</taxon>
        <taxon>Petrolisthes</taxon>
    </lineage>
</organism>
<gene>
    <name evidence="2" type="ORF">Pmani_018881</name>
</gene>
<sequence length="211" mass="23233">MVVVVCVGRFSQQYSGFAAAVDHIESGQCSQQLEGYGEVKRRGSHSRGQRHSRSRSRSRGGMADSGEDYETLGSDTETEHGGVSSRTESSNQLDDIPSIRDHTVYARGPGNKDPRDAVYSRDTVKDHREVVYSRDSQPPPPPQQQQQQQQPLPKEAREPVYGSREAQQKDPRDVVFSREGSRDSSGGGGGAAFQQRIHHSKCLNLNSGGHK</sequence>
<feature type="compositionally biased region" description="Basic and acidic residues" evidence="1">
    <location>
        <begin position="97"/>
        <end position="132"/>
    </location>
</feature>
<feature type="region of interest" description="Disordered" evidence="1">
    <location>
        <begin position="37"/>
        <end position="211"/>
    </location>
</feature>
<keyword evidence="3" id="KW-1185">Reference proteome</keyword>
<dbReference type="EMBL" id="JAWZYT010001741">
    <property type="protein sequence ID" value="KAK4309495.1"/>
    <property type="molecule type" value="Genomic_DNA"/>
</dbReference>
<feature type="compositionally biased region" description="Basic residues" evidence="1">
    <location>
        <begin position="42"/>
        <end position="58"/>
    </location>
</feature>
<dbReference type="AlphaFoldDB" id="A0AAE1PIV7"/>
<feature type="compositionally biased region" description="Basic and acidic residues" evidence="1">
    <location>
        <begin position="166"/>
        <end position="182"/>
    </location>
</feature>
<reference evidence="2" key="1">
    <citation type="submission" date="2023-11" db="EMBL/GenBank/DDBJ databases">
        <title>Genome assemblies of two species of porcelain crab, Petrolisthes cinctipes and Petrolisthes manimaculis (Anomura: Porcellanidae).</title>
        <authorList>
            <person name="Angst P."/>
        </authorList>
    </citation>
    <scope>NUCLEOTIDE SEQUENCE</scope>
    <source>
        <strain evidence="2">PB745_02</strain>
        <tissue evidence="2">Gill</tissue>
    </source>
</reference>
<evidence type="ECO:0000256" key="1">
    <source>
        <dbReference type="SAM" id="MobiDB-lite"/>
    </source>
</evidence>
<evidence type="ECO:0000313" key="2">
    <source>
        <dbReference type="EMBL" id="KAK4309495.1"/>
    </source>
</evidence>